<accession>A0A1C9CFW8</accession>
<geneLocation type="plastid" evidence="4"/>
<keyword evidence="3" id="KW-0472">Membrane</keyword>
<keyword evidence="2 4" id="KW-0934">Plastid</keyword>
<feature type="transmembrane region" description="Helical" evidence="3">
    <location>
        <begin position="76"/>
        <end position="97"/>
    </location>
</feature>
<dbReference type="AlphaFoldDB" id="A0A1C9CFW8"/>
<protein>
    <recommendedName>
        <fullName evidence="5">Ycf36</fullName>
    </recommendedName>
</protein>
<evidence type="ECO:0000313" key="4">
    <source>
        <dbReference type="EMBL" id="AOM67262.1"/>
    </source>
</evidence>
<dbReference type="Pfam" id="PF06799">
    <property type="entry name" value="CGLD27-like"/>
    <property type="match status" value="1"/>
</dbReference>
<proteinExistence type="predicted"/>
<dbReference type="EMBL" id="KX284724">
    <property type="protein sequence ID" value="AOM67262.1"/>
    <property type="molecule type" value="Genomic_DNA"/>
</dbReference>
<dbReference type="RefSeq" id="YP_009294020.1">
    <property type="nucleotide sequence ID" value="NC_031146.1"/>
</dbReference>
<dbReference type="PANTHER" id="PTHR34214:SF3">
    <property type="entry name" value="PROTEIN CONSERVED IN THE GREEN LINEAGE AND DIATOMS 27, CHLOROPLASTIC"/>
    <property type="match status" value="1"/>
</dbReference>
<gene>
    <name evidence="4" type="primary">ycf36</name>
    <name evidence="4" type="ORF">Hrub_018</name>
</gene>
<comment type="subcellular location">
    <subcellularLocation>
        <location evidence="1">Plastid</location>
    </subcellularLocation>
</comment>
<evidence type="ECO:0000256" key="2">
    <source>
        <dbReference type="ARBA" id="ARBA00022640"/>
    </source>
</evidence>
<keyword evidence="3" id="KW-1133">Transmembrane helix</keyword>
<organism evidence="4">
    <name type="scientific">Hildenbrandia rubra</name>
    <dbReference type="NCBI Taxonomy" id="31481"/>
    <lineage>
        <taxon>Eukaryota</taxon>
        <taxon>Rhodophyta</taxon>
        <taxon>Florideophyceae</taxon>
        <taxon>Hildenbrandiophycidae</taxon>
        <taxon>Hildenbrandiales</taxon>
        <taxon>Hildenbrandiaceae</taxon>
        <taxon>Hildenbrandia</taxon>
    </lineage>
</organism>
<dbReference type="GeneID" id="29069926"/>
<feature type="transmembrane region" description="Helical" evidence="3">
    <location>
        <begin position="44"/>
        <end position="64"/>
    </location>
</feature>
<keyword evidence="3" id="KW-0812">Transmembrane</keyword>
<dbReference type="InterPro" id="IPR009631">
    <property type="entry name" value="CGLD27-like"/>
</dbReference>
<sequence>MSILRENCPIPFYQQPYNEYKILRNTGFFSWPTLSSQDFLSKVLMFWLIVSILLLPIVTNIFSMPLKFEKLIISDLIFSSLILVLFLTRLYLGWSYIMQRLLSATVFYEESGWYDGQMWIKPAEMLTQDRLIGTYEVMPLLIILRKFLIIIVFLLLSITIIYFFI</sequence>
<feature type="transmembrane region" description="Helical" evidence="3">
    <location>
        <begin position="143"/>
        <end position="164"/>
    </location>
</feature>
<reference evidence="4" key="1">
    <citation type="journal article" date="2016" name="BMC Biol.">
        <title>Parallel evolution of highly conserved plastid genome architecture in red seaweeds and seed plants.</title>
        <authorList>
            <person name="Lee J."/>
            <person name="Cho C.H."/>
            <person name="Park S.I."/>
            <person name="Choi J.W."/>
            <person name="Song H.S."/>
            <person name="West J.A."/>
            <person name="Bhattacharya D."/>
            <person name="Yoon H.S."/>
        </authorList>
    </citation>
    <scope>NUCLEOTIDE SEQUENCE</scope>
</reference>
<evidence type="ECO:0000256" key="1">
    <source>
        <dbReference type="ARBA" id="ARBA00004474"/>
    </source>
</evidence>
<dbReference type="GO" id="GO:0009536">
    <property type="term" value="C:plastid"/>
    <property type="evidence" value="ECO:0007669"/>
    <property type="project" value="UniProtKB-SubCell"/>
</dbReference>
<dbReference type="PANTHER" id="PTHR34214">
    <property type="match status" value="1"/>
</dbReference>
<evidence type="ECO:0008006" key="5">
    <source>
        <dbReference type="Google" id="ProtNLM"/>
    </source>
</evidence>
<evidence type="ECO:0000256" key="3">
    <source>
        <dbReference type="SAM" id="Phobius"/>
    </source>
</evidence>
<name>A0A1C9CFW8_9FLOR</name>